<accession>A0ABQ9E2H2</accession>
<evidence type="ECO:0000259" key="2">
    <source>
        <dbReference type="Pfam" id="PF08164"/>
    </source>
</evidence>
<dbReference type="EMBL" id="JARBDR010000921">
    <property type="protein sequence ID" value="KAJ8299663.1"/>
    <property type="molecule type" value="Genomic_DNA"/>
</dbReference>
<evidence type="ECO:0000313" key="3">
    <source>
        <dbReference type="EMBL" id="KAJ8299663.1"/>
    </source>
</evidence>
<evidence type="ECO:0000256" key="1">
    <source>
        <dbReference type="SAM" id="MobiDB-lite"/>
    </source>
</evidence>
<feature type="compositionally biased region" description="Acidic residues" evidence="1">
    <location>
        <begin position="81"/>
        <end position="106"/>
    </location>
</feature>
<dbReference type="InterPro" id="IPR039223">
    <property type="entry name" value="AATF/Bfr2"/>
</dbReference>
<dbReference type="Proteomes" id="UP001217089">
    <property type="component" value="Unassembled WGS sequence"/>
</dbReference>
<dbReference type="InterPro" id="IPR012617">
    <property type="entry name" value="AATF_C"/>
</dbReference>
<dbReference type="PANTHER" id="PTHR15565:SF0">
    <property type="entry name" value="PROTEIN AATF"/>
    <property type="match status" value="1"/>
</dbReference>
<gene>
    <name evidence="3" type="ORF">KUTeg_023723</name>
</gene>
<proteinExistence type="predicted"/>
<feature type="compositionally biased region" description="Basic and acidic residues" evidence="1">
    <location>
        <begin position="325"/>
        <end position="334"/>
    </location>
</feature>
<dbReference type="PANTHER" id="PTHR15565">
    <property type="entry name" value="AATF PROTEIN APOPTOSIS ANTAGONIZING TRANSCRIPTION FACTOR"/>
    <property type="match status" value="1"/>
</dbReference>
<organism evidence="3 4">
    <name type="scientific">Tegillarca granosa</name>
    <name type="common">Malaysian cockle</name>
    <name type="synonym">Anadara granosa</name>
    <dbReference type="NCBI Taxonomy" id="220873"/>
    <lineage>
        <taxon>Eukaryota</taxon>
        <taxon>Metazoa</taxon>
        <taxon>Spiralia</taxon>
        <taxon>Lophotrochozoa</taxon>
        <taxon>Mollusca</taxon>
        <taxon>Bivalvia</taxon>
        <taxon>Autobranchia</taxon>
        <taxon>Pteriomorphia</taxon>
        <taxon>Arcoida</taxon>
        <taxon>Arcoidea</taxon>
        <taxon>Arcidae</taxon>
        <taxon>Tegillarca</taxon>
    </lineage>
</organism>
<feature type="compositionally biased region" description="Acidic residues" evidence="1">
    <location>
        <begin position="113"/>
        <end position="133"/>
    </location>
</feature>
<feature type="region of interest" description="Disordered" evidence="1">
    <location>
        <begin position="325"/>
        <end position="349"/>
    </location>
</feature>
<sequence length="491" mass="55696">MGTLAEELAQLTNPAPVFHDPEDSDDFYTSAKVEKNVGYHDDYEVTASEPSKLRQKAVVSLGDIDKKYAGKKTSRKKLDDDNGEFSDDEIGEESEASSDEYSDDSSESMGSGDADENISDSDGEGGTEEDAEIESFQNKLNLATKGEQKSFSFVDDGDYSKYADDEDNDDDNDDDDDDDDDDDIEEEEMDNEDGIEAVGGEEDGISSFSKTSADEEVQKGQAAKYQLAQQMLKTLLDKLIQLQTVLMLQNKETEHIITGDKPETLSNNTIQKWNDKTRLAGGKINSKSFSAFELSALKQIEQILSDRDRLIKRTQMKRSVYKVLGKMDDGENKSDSQPSDTVEESTRIEEKHHNYDPEIFDDSDFYHQQLRELIERKTSDINDPIALSRQWLEIQKMRNKVKKKVDTRASKGRKTRYNVHSKLVNFMAPVDNCSWTDDASFITQNYYMHLIYFCISGQISLVPCLEKDLQFLVTDKRKCIIYSSVFSEKCM</sequence>
<protein>
    <recommendedName>
        <fullName evidence="2">Apoptosis-antagonizing transcription factor C-terminal domain-containing protein</fullName>
    </recommendedName>
</protein>
<feature type="region of interest" description="Disordered" evidence="1">
    <location>
        <begin position="70"/>
        <end position="213"/>
    </location>
</feature>
<name>A0ABQ9E2H2_TEGGR</name>
<reference evidence="3 4" key="1">
    <citation type="submission" date="2022-12" db="EMBL/GenBank/DDBJ databases">
        <title>Chromosome-level genome of Tegillarca granosa.</title>
        <authorList>
            <person name="Kim J."/>
        </authorList>
    </citation>
    <scope>NUCLEOTIDE SEQUENCE [LARGE SCALE GENOMIC DNA]</scope>
    <source>
        <strain evidence="3">Teg-2019</strain>
        <tissue evidence="3">Adductor muscle</tissue>
    </source>
</reference>
<feature type="domain" description="Apoptosis-antagonizing transcription factor C-terminal" evidence="2">
    <location>
        <begin position="366"/>
        <end position="439"/>
    </location>
</feature>
<feature type="compositionally biased region" description="Acidic residues" evidence="1">
    <location>
        <begin position="164"/>
        <end position="204"/>
    </location>
</feature>
<comment type="caution">
    <text evidence="3">The sequence shown here is derived from an EMBL/GenBank/DDBJ whole genome shotgun (WGS) entry which is preliminary data.</text>
</comment>
<evidence type="ECO:0000313" key="4">
    <source>
        <dbReference type="Proteomes" id="UP001217089"/>
    </source>
</evidence>
<keyword evidence="4" id="KW-1185">Reference proteome</keyword>
<dbReference type="Pfam" id="PF08164">
    <property type="entry name" value="TRAUB"/>
    <property type="match status" value="1"/>
</dbReference>